<dbReference type="GO" id="GO:0016620">
    <property type="term" value="F:oxidoreductase activity, acting on the aldehyde or oxo group of donors, NAD or NADP as acceptor"/>
    <property type="evidence" value="ECO:0007669"/>
    <property type="project" value="InterPro"/>
</dbReference>
<dbReference type="InterPro" id="IPR015590">
    <property type="entry name" value="Aldehyde_DH_dom"/>
</dbReference>
<dbReference type="InterPro" id="IPR016161">
    <property type="entry name" value="Ald_DH/histidinol_DH"/>
</dbReference>
<dbReference type="InterPro" id="IPR044086">
    <property type="entry name" value="LUC3-like"/>
</dbReference>
<dbReference type="PANTHER" id="PTHR11699">
    <property type="entry name" value="ALDEHYDE DEHYDROGENASE-RELATED"/>
    <property type="match status" value="1"/>
</dbReference>
<dbReference type="FunFam" id="3.40.605.10:FF:000007">
    <property type="entry name" value="NAD/NADP-dependent betaine aldehyde dehydrogenase"/>
    <property type="match status" value="1"/>
</dbReference>
<feature type="domain" description="Aldehyde dehydrogenase" evidence="5">
    <location>
        <begin position="22"/>
        <end position="474"/>
    </location>
</feature>
<evidence type="ECO:0000313" key="6">
    <source>
        <dbReference type="EMBL" id="QJQ01748.1"/>
    </source>
</evidence>
<evidence type="ECO:0000256" key="3">
    <source>
        <dbReference type="PROSITE-ProRule" id="PRU10007"/>
    </source>
</evidence>
<dbReference type="PROSITE" id="PS00687">
    <property type="entry name" value="ALDEHYDE_DEHYDR_GLU"/>
    <property type="match status" value="1"/>
</dbReference>
<evidence type="ECO:0000313" key="7">
    <source>
        <dbReference type="Proteomes" id="UP000501648"/>
    </source>
</evidence>
<proteinExistence type="inferred from homology"/>
<dbReference type="EMBL" id="CP008956">
    <property type="protein sequence ID" value="QJQ01748.1"/>
    <property type="molecule type" value="Genomic_DNA"/>
</dbReference>
<evidence type="ECO:0000256" key="4">
    <source>
        <dbReference type="RuleBase" id="RU003345"/>
    </source>
</evidence>
<dbReference type="Gene3D" id="3.40.309.10">
    <property type="entry name" value="Aldehyde Dehydrogenase, Chain A, domain 2"/>
    <property type="match status" value="1"/>
</dbReference>
<dbReference type="InterPro" id="IPR016160">
    <property type="entry name" value="Ald_DH_CS_CYS"/>
</dbReference>
<accession>A0A6M3ZT38</accession>
<evidence type="ECO:0000259" key="5">
    <source>
        <dbReference type="Pfam" id="PF00171"/>
    </source>
</evidence>
<dbReference type="RefSeq" id="WP_017450179.1">
    <property type="nucleotide sequence ID" value="NZ_CP008956.1"/>
</dbReference>
<sequence length="479" mass="50837">MHIEHIASNIIGGQLHPGSRLLDSHNPANGQVMGRFPQSDASEVAAAVAAARRAQAAWAAQSLQQRREYLHRVADAIAANAERLATLVTQEQGRPLGGVGPDQVPGSRFELWGCEAWTRATASLELASEVVFEDETRRDELHRKPYGVIAAIAPWNWPLMISIWQVIPAIYAGNTVVLKPSEYTSVCGLELARVIAQALPPGVLNTVSGDGSVGAMLVEHSDVNKIMFTGSGATGARIVAAAARNLTPTTMELGGNDAAIVLDDADPKAIAPGLFWGAFLNMGQTCACAKRLYVPEALHDQIVAELKAIIAATPMGDGLQPGMAMGPVQNSMQLKKVAALVDSARQEGATIVCGGVLPEGPGNFYPLTLVTDIRDGARLVDEEQFGPVLPIIRYSTLDEAIANANRLDVGLGASVWSRDAQRAAQVATRLQAGTVWVNQHGMVHPMVPFGGNKRSGWGLEFGNEGLKGVTQPQVISLKK</sequence>
<evidence type="ECO:0000256" key="2">
    <source>
        <dbReference type="ARBA" id="ARBA00023002"/>
    </source>
</evidence>
<dbReference type="Pfam" id="PF00171">
    <property type="entry name" value="Aldedh"/>
    <property type="match status" value="1"/>
</dbReference>
<dbReference type="Gene3D" id="3.40.605.10">
    <property type="entry name" value="Aldehyde Dehydrogenase, Chain A, domain 1"/>
    <property type="match status" value="1"/>
</dbReference>
<dbReference type="Proteomes" id="UP000501648">
    <property type="component" value="Chromosome"/>
</dbReference>
<dbReference type="CDD" id="cd07106">
    <property type="entry name" value="ALDH_AldA-AAD23400"/>
    <property type="match status" value="1"/>
</dbReference>
<reference evidence="6 7" key="1">
    <citation type="journal article" date="2012" name="J. Bacteriol.">
        <title>Genome sequence of the pathogenic Herbaspirillum seropedicae strain Os34, isolated from rice roots.</title>
        <authorList>
            <person name="Ye W."/>
            <person name="Ye S."/>
            <person name="Liu J."/>
            <person name="Chang S."/>
            <person name="Chen M."/>
            <person name="Zhu B."/>
            <person name="Guo L."/>
            <person name="An Q."/>
        </authorList>
    </citation>
    <scope>NUCLEOTIDE SEQUENCE [LARGE SCALE GENOMIC DNA]</scope>
    <source>
        <strain evidence="6 7">Os34</strain>
    </source>
</reference>
<keyword evidence="2 4" id="KW-0560">Oxidoreductase</keyword>
<comment type="similarity">
    <text evidence="1 4">Belongs to the aldehyde dehydrogenase family.</text>
</comment>
<dbReference type="InterPro" id="IPR016163">
    <property type="entry name" value="Ald_DH_C"/>
</dbReference>
<dbReference type="SUPFAM" id="SSF53720">
    <property type="entry name" value="ALDH-like"/>
    <property type="match status" value="1"/>
</dbReference>
<evidence type="ECO:0000256" key="1">
    <source>
        <dbReference type="ARBA" id="ARBA00009986"/>
    </source>
</evidence>
<dbReference type="InterPro" id="IPR016162">
    <property type="entry name" value="Ald_DH_N"/>
</dbReference>
<dbReference type="PROSITE" id="PS00070">
    <property type="entry name" value="ALDEHYDE_DEHYDR_CYS"/>
    <property type="match status" value="1"/>
</dbReference>
<dbReference type="AlphaFoldDB" id="A0A6M3ZT38"/>
<feature type="active site" evidence="3">
    <location>
        <position position="252"/>
    </location>
</feature>
<organism evidence="6 7">
    <name type="scientific">Herbaspirillum rubrisubalbicans Os34</name>
    <dbReference type="NCBI Taxonomy" id="1235827"/>
    <lineage>
        <taxon>Bacteria</taxon>
        <taxon>Pseudomonadati</taxon>
        <taxon>Pseudomonadota</taxon>
        <taxon>Betaproteobacteria</taxon>
        <taxon>Burkholderiales</taxon>
        <taxon>Oxalobacteraceae</taxon>
        <taxon>Herbaspirillum</taxon>
    </lineage>
</organism>
<name>A0A6M3ZT38_9BURK</name>
<dbReference type="InterPro" id="IPR029510">
    <property type="entry name" value="Ald_DH_CS_GLU"/>
</dbReference>
<dbReference type="FunFam" id="3.40.309.10:FF:000009">
    <property type="entry name" value="Aldehyde dehydrogenase A"/>
    <property type="match status" value="1"/>
</dbReference>
<gene>
    <name evidence="6" type="ORF">C798_16340</name>
</gene>
<protein>
    <submittedName>
        <fullName evidence="6">Aldehyde dehydrogenase</fullName>
    </submittedName>
</protein>